<evidence type="ECO:0000313" key="14">
    <source>
        <dbReference type="EMBL" id="CDW21957.1"/>
    </source>
</evidence>
<dbReference type="Gene3D" id="1.10.287.770">
    <property type="entry name" value="YojJ-like"/>
    <property type="match status" value="1"/>
</dbReference>
<keyword evidence="10 12" id="KW-0739">Sodium transport</keyword>
<proteinExistence type="inferred from homology"/>
<dbReference type="PANTHER" id="PTHR11690:SF300">
    <property type="entry name" value="PICKPOCKET PROTEIN 19"/>
    <property type="match status" value="1"/>
</dbReference>
<feature type="non-terminal residue" evidence="14">
    <location>
        <position position="1"/>
    </location>
</feature>
<keyword evidence="5 12" id="KW-0812">Transmembrane</keyword>
<dbReference type="OrthoDB" id="6021021at2759"/>
<name>A0A0K2T8Q3_LEPSM</name>
<evidence type="ECO:0000256" key="7">
    <source>
        <dbReference type="ARBA" id="ARBA00023053"/>
    </source>
</evidence>
<evidence type="ECO:0000256" key="9">
    <source>
        <dbReference type="ARBA" id="ARBA00023136"/>
    </source>
</evidence>
<comment type="similarity">
    <text evidence="2 12">Belongs to the amiloride-sensitive sodium channel (TC 1.A.6) family.</text>
</comment>
<dbReference type="Gene3D" id="1.10.287.820">
    <property type="entry name" value="Acid-sensing ion channel domain"/>
    <property type="match status" value="1"/>
</dbReference>
<evidence type="ECO:0000256" key="13">
    <source>
        <dbReference type="SAM" id="Phobius"/>
    </source>
</evidence>
<evidence type="ECO:0000256" key="11">
    <source>
        <dbReference type="ARBA" id="ARBA00023303"/>
    </source>
</evidence>
<keyword evidence="4 12" id="KW-0894">Sodium channel</keyword>
<dbReference type="GO" id="GO:0005886">
    <property type="term" value="C:plasma membrane"/>
    <property type="evidence" value="ECO:0007669"/>
    <property type="project" value="TreeGrafter"/>
</dbReference>
<dbReference type="GO" id="GO:0015280">
    <property type="term" value="F:ligand-gated sodium channel activity"/>
    <property type="evidence" value="ECO:0007669"/>
    <property type="project" value="TreeGrafter"/>
</dbReference>
<evidence type="ECO:0000256" key="8">
    <source>
        <dbReference type="ARBA" id="ARBA00023065"/>
    </source>
</evidence>
<dbReference type="Pfam" id="PF00858">
    <property type="entry name" value="ASC"/>
    <property type="match status" value="1"/>
</dbReference>
<sequence length="369" mass="42113">ARIRFCDAFQNTINEDGLCYSFNNNQLGMETLKSTGFYELRKVQGCGKIKGLQLAIDVNKLPYSIISNTQPKGFRIYITANGVVTHKVPFTVDTTFHGEYNFFLHGIHIITSSPIFRAWNKEKKICYYNEDRELGLFGSYTQNNCILECKLNKISAACACSPWFMNQTALPICAGNGFKCFTEKIRTYSDELVDRGECGCKADCEMVHFFSSQNKFSFKDKFETNEELWYDSKTGTGRLASYLLETHGGGHILTRNLTKLTLGLKDDKEYAQARFEKDIAILNFFFDTPIITEIRLEMKINIFDQISAVGGTLGLFTGVSLVTFVEVTYWLIQLVITLFMKKDDINQVEAYNDNTSGIKDPRYINEYSR</sequence>
<evidence type="ECO:0000256" key="12">
    <source>
        <dbReference type="RuleBase" id="RU000679"/>
    </source>
</evidence>
<evidence type="ECO:0000256" key="1">
    <source>
        <dbReference type="ARBA" id="ARBA00004141"/>
    </source>
</evidence>
<evidence type="ECO:0000256" key="10">
    <source>
        <dbReference type="ARBA" id="ARBA00023201"/>
    </source>
</evidence>
<evidence type="ECO:0000256" key="4">
    <source>
        <dbReference type="ARBA" id="ARBA00022461"/>
    </source>
</evidence>
<evidence type="ECO:0000256" key="3">
    <source>
        <dbReference type="ARBA" id="ARBA00022448"/>
    </source>
</evidence>
<accession>A0A0K2T8Q3</accession>
<gene>
    <name evidence="14" type="primary">Dsec\GM14846</name>
</gene>
<evidence type="ECO:0000256" key="2">
    <source>
        <dbReference type="ARBA" id="ARBA00007193"/>
    </source>
</evidence>
<keyword evidence="8 12" id="KW-0406">Ion transport</keyword>
<dbReference type="EMBL" id="HACA01004596">
    <property type="protein sequence ID" value="CDW21957.1"/>
    <property type="molecule type" value="Transcribed_RNA"/>
</dbReference>
<evidence type="ECO:0000256" key="6">
    <source>
        <dbReference type="ARBA" id="ARBA00022989"/>
    </source>
</evidence>
<keyword evidence="9 13" id="KW-0472">Membrane</keyword>
<dbReference type="InterPro" id="IPR001873">
    <property type="entry name" value="ENaC"/>
</dbReference>
<dbReference type="AlphaFoldDB" id="A0A0K2T8Q3"/>
<feature type="transmembrane region" description="Helical" evidence="13">
    <location>
        <begin position="308"/>
        <end position="332"/>
    </location>
</feature>
<organism evidence="14">
    <name type="scientific">Lepeophtheirus salmonis</name>
    <name type="common">Salmon louse</name>
    <name type="synonym">Caligus salmonis</name>
    <dbReference type="NCBI Taxonomy" id="72036"/>
    <lineage>
        <taxon>Eukaryota</taxon>
        <taxon>Metazoa</taxon>
        <taxon>Ecdysozoa</taxon>
        <taxon>Arthropoda</taxon>
        <taxon>Crustacea</taxon>
        <taxon>Multicrustacea</taxon>
        <taxon>Hexanauplia</taxon>
        <taxon>Copepoda</taxon>
        <taxon>Siphonostomatoida</taxon>
        <taxon>Caligidae</taxon>
        <taxon>Lepeophtheirus</taxon>
    </lineage>
</organism>
<reference evidence="14" key="1">
    <citation type="submission" date="2014-05" db="EMBL/GenBank/DDBJ databases">
        <authorList>
            <person name="Chronopoulou M."/>
        </authorList>
    </citation>
    <scope>NUCLEOTIDE SEQUENCE</scope>
    <source>
        <tissue evidence="14">Whole organism</tissue>
    </source>
</reference>
<keyword evidence="7" id="KW-0915">Sodium</keyword>
<protein>
    <submittedName>
        <fullName evidence="14">Uncharacterized protein</fullName>
    </submittedName>
</protein>
<evidence type="ECO:0000256" key="5">
    <source>
        <dbReference type="ARBA" id="ARBA00022692"/>
    </source>
</evidence>
<keyword evidence="3 12" id="KW-0813">Transport</keyword>
<comment type="subcellular location">
    <subcellularLocation>
        <location evidence="1">Membrane</location>
        <topology evidence="1">Multi-pass membrane protein</topology>
    </subcellularLocation>
</comment>
<keyword evidence="11 12" id="KW-0407">Ion channel</keyword>
<keyword evidence="6 13" id="KW-1133">Transmembrane helix</keyword>
<dbReference type="PANTHER" id="PTHR11690">
    <property type="entry name" value="AMILORIDE-SENSITIVE SODIUM CHANNEL-RELATED"/>
    <property type="match status" value="1"/>
</dbReference>